<dbReference type="Pfam" id="PF13855">
    <property type="entry name" value="LRR_8"/>
    <property type="match status" value="1"/>
</dbReference>
<dbReference type="InterPro" id="IPR001611">
    <property type="entry name" value="Leu-rich_rpt"/>
</dbReference>
<dbReference type="Gene3D" id="3.80.10.10">
    <property type="entry name" value="Ribonuclease Inhibitor"/>
    <property type="match status" value="1"/>
</dbReference>
<accession>A0A059BMM5</accession>
<dbReference type="OMA" id="PEANKWQ"/>
<proteinExistence type="predicted"/>
<dbReference type="PANTHER" id="PTHR47186:SF20">
    <property type="entry name" value="DISEASE RESISTANCE PROTEIN RPS5-LIKE"/>
    <property type="match status" value="1"/>
</dbReference>
<dbReference type="Gramene" id="KCW67151">
    <property type="protein sequence ID" value="KCW67151"/>
    <property type="gene ID" value="EUGRSUZ_F00945"/>
</dbReference>
<gene>
    <name evidence="1" type="ORF">EUGRSUZ_F00945</name>
</gene>
<dbReference type="EMBL" id="KK198758">
    <property type="protein sequence ID" value="KCW67151.1"/>
    <property type="molecule type" value="Genomic_DNA"/>
</dbReference>
<sequence length="207" mass="23288">MKMHDLIRDMALHIMGATSIVKARKRLGSIPYEEYWTDALEKVSLMGSIISEIPLNMSPNCPKLSTLLLDGSLMVNVVIPGSFFKQLCGLKVLNLSDCVLTELPNSISDLVNLRALLFRGCRGLSHIPYLGKLTSLRKLDVSGCFELEEVPEGLEMLVNLRYLDLRFSLTIELPKRVLEGLLNLQHLIVYFLDGQDMTKLRALETLK</sequence>
<dbReference type="InterPro" id="IPR032675">
    <property type="entry name" value="LRR_dom_sf"/>
</dbReference>
<protein>
    <recommendedName>
        <fullName evidence="2">NB-ARC domain-containing protein</fullName>
    </recommendedName>
</protein>
<name>A0A059BMM5_EUCGR</name>
<dbReference type="PANTHER" id="PTHR47186">
    <property type="entry name" value="LEUCINE-RICH REPEAT-CONTAINING PROTEIN 57"/>
    <property type="match status" value="1"/>
</dbReference>
<dbReference type="SUPFAM" id="SSF52058">
    <property type="entry name" value="L domain-like"/>
    <property type="match status" value="1"/>
</dbReference>
<reference evidence="1" key="1">
    <citation type="submission" date="2013-07" db="EMBL/GenBank/DDBJ databases">
        <title>The genome of Eucalyptus grandis.</title>
        <authorList>
            <person name="Schmutz J."/>
            <person name="Hayes R."/>
            <person name="Myburg A."/>
            <person name="Tuskan G."/>
            <person name="Grattapaglia D."/>
            <person name="Rokhsar D.S."/>
        </authorList>
    </citation>
    <scope>NUCLEOTIDE SEQUENCE</scope>
    <source>
        <tissue evidence="1">Leaf extractions</tissue>
    </source>
</reference>
<dbReference type="AlphaFoldDB" id="A0A059BMM5"/>
<evidence type="ECO:0008006" key="2">
    <source>
        <dbReference type="Google" id="ProtNLM"/>
    </source>
</evidence>
<evidence type="ECO:0000313" key="1">
    <source>
        <dbReference type="EMBL" id="KCW67151.1"/>
    </source>
</evidence>
<organism evidence="1">
    <name type="scientific">Eucalyptus grandis</name>
    <name type="common">Flooded gum</name>
    <dbReference type="NCBI Taxonomy" id="71139"/>
    <lineage>
        <taxon>Eukaryota</taxon>
        <taxon>Viridiplantae</taxon>
        <taxon>Streptophyta</taxon>
        <taxon>Embryophyta</taxon>
        <taxon>Tracheophyta</taxon>
        <taxon>Spermatophyta</taxon>
        <taxon>Magnoliopsida</taxon>
        <taxon>eudicotyledons</taxon>
        <taxon>Gunneridae</taxon>
        <taxon>Pentapetalae</taxon>
        <taxon>rosids</taxon>
        <taxon>malvids</taxon>
        <taxon>Myrtales</taxon>
        <taxon>Myrtaceae</taxon>
        <taxon>Myrtoideae</taxon>
        <taxon>Eucalypteae</taxon>
        <taxon>Eucalyptus</taxon>
    </lineage>
</organism>
<dbReference type="InParanoid" id="A0A059BMM5"/>